<dbReference type="Proteomes" id="UP000193498">
    <property type="component" value="Unassembled WGS sequence"/>
</dbReference>
<dbReference type="SUPFAM" id="SSF48239">
    <property type="entry name" value="Terpenoid cyclases/Protein prenyltransferases"/>
    <property type="match status" value="2"/>
</dbReference>
<evidence type="ECO:0000259" key="10">
    <source>
        <dbReference type="Pfam" id="PF13249"/>
    </source>
</evidence>
<dbReference type="InterPro" id="IPR032696">
    <property type="entry name" value="SQ_cyclase_C"/>
</dbReference>
<keyword evidence="8" id="KW-1133">Transmembrane helix</keyword>
<dbReference type="InterPro" id="IPR002365">
    <property type="entry name" value="Terpene_synthase_CS"/>
</dbReference>
<dbReference type="FunCoup" id="A0A1Y1Z8K7">
    <property type="interactions" value="170"/>
</dbReference>
<dbReference type="FunFam" id="1.50.10.20:FF:000002">
    <property type="entry name" value="Terpene cyclase/mutase family member"/>
    <property type="match status" value="1"/>
</dbReference>
<reference evidence="11 12" key="1">
    <citation type="submission" date="2016-07" db="EMBL/GenBank/DDBJ databases">
        <title>Pervasive Adenine N6-methylation of Active Genes in Fungi.</title>
        <authorList>
            <consortium name="DOE Joint Genome Institute"/>
            <person name="Mondo S.J."/>
            <person name="Dannebaum R.O."/>
            <person name="Kuo R.C."/>
            <person name="Labutti K."/>
            <person name="Haridas S."/>
            <person name="Kuo A."/>
            <person name="Salamov A."/>
            <person name="Ahrendt S.R."/>
            <person name="Lipzen A."/>
            <person name="Sullivan W."/>
            <person name="Andreopoulos W.B."/>
            <person name="Clum A."/>
            <person name="Lindquist E."/>
            <person name="Daum C."/>
            <person name="Ramamoorthy G.K."/>
            <person name="Gryganskyi A."/>
            <person name="Culley D."/>
            <person name="Magnuson J.K."/>
            <person name="James T.Y."/>
            <person name="O'Malley M.A."/>
            <person name="Stajich J.E."/>
            <person name="Spatafora J.W."/>
            <person name="Visel A."/>
            <person name="Grigoriev I.V."/>
        </authorList>
    </citation>
    <scope>NUCLEOTIDE SEQUENCE [LARGE SCALE GENOMIC DNA]</scope>
    <source>
        <strain evidence="11 12">CBS 931.73</strain>
    </source>
</reference>
<dbReference type="Gene3D" id="6.20.120.20">
    <property type="match status" value="1"/>
</dbReference>
<keyword evidence="4" id="KW-0752">Steroid biosynthesis</keyword>
<dbReference type="CDD" id="cd02892">
    <property type="entry name" value="SQCY_1"/>
    <property type="match status" value="1"/>
</dbReference>
<dbReference type="PANTHER" id="PTHR11764:SF20">
    <property type="entry name" value="LANOSTEROL SYNTHASE"/>
    <property type="match status" value="1"/>
</dbReference>
<dbReference type="Gene3D" id="1.50.10.20">
    <property type="match status" value="2"/>
</dbReference>
<dbReference type="AlphaFoldDB" id="A0A1Y1Z8K7"/>
<keyword evidence="12" id="KW-1185">Reference proteome</keyword>
<feature type="domain" description="Squalene cyclase N-terminal" evidence="10">
    <location>
        <begin position="74"/>
        <end position="366"/>
    </location>
</feature>
<keyword evidence="3" id="KW-0677">Repeat</keyword>
<keyword evidence="8" id="KW-0472">Membrane</keyword>
<dbReference type="PROSITE" id="PS01074">
    <property type="entry name" value="TERPENE_SYNTHASES"/>
    <property type="match status" value="1"/>
</dbReference>
<dbReference type="NCBIfam" id="TIGR01787">
    <property type="entry name" value="squalene_cyclas"/>
    <property type="match status" value="1"/>
</dbReference>
<comment type="caution">
    <text evidence="11">The sequence shown here is derived from an EMBL/GenBank/DDBJ whole genome shotgun (WGS) entry which is preliminary data.</text>
</comment>
<dbReference type="PANTHER" id="PTHR11764">
    <property type="entry name" value="TERPENE CYCLASE/MUTASE FAMILY MEMBER"/>
    <property type="match status" value="1"/>
</dbReference>
<dbReference type="Pfam" id="PF13243">
    <property type="entry name" value="SQHop_cyclase_C"/>
    <property type="match status" value="1"/>
</dbReference>
<evidence type="ECO:0000256" key="7">
    <source>
        <dbReference type="RuleBase" id="RU362003"/>
    </source>
</evidence>
<dbReference type="InterPro" id="IPR032697">
    <property type="entry name" value="SQ_cyclase_N"/>
</dbReference>
<keyword evidence="5" id="KW-0443">Lipid metabolism</keyword>
<dbReference type="EC" id="5.4.99.-" evidence="7"/>
<dbReference type="GO" id="GO:0006696">
    <property type="term" value="P:ergosterol biosynthetic process"/>
    <property type="evidence" value="ECO:0007669"/>
    <property type="project" value="TreeGrafter"/>
</dbReference>
<dbReference type="GO" id="GO:0016104">
    <property type="term" value="P:triterpenoid biosynthetic process"/>
    <property type="evidence" value="ECO:0007669"/>
    <property type="project" value="InterPro"/>
</dbReference>
<dbReference type="SFLD" id="SFLDG01016">
    <property type="entry name" value="Prenyltransferase_Like_2"/>
    <property type="match status" value="1"/>
</dbReference>
<dbReference type="Pfam" id="PF13249">
    <property type="entry name" value="SQHop_cyclase_N"/>
    <property type="match status" value="1"/>
</dbReference>
<evidence type="ECO:0000256" key="3">
    <source>
        <dbReference type="ARBA" id="ARBA00022737"/>
    </source>
</evidence>
<dbReference type="InterPro" id="IPR008930">
    <property type="entry name" value="Terpenoid_cyclase/PrenylTrfase"/>
</dbReference>
<feature type="domain" description="Squalene cyclase C-terminal" evidence="9">
    <location>
        <begin position="380"/>
        <end position="712"/>
    </location>
</feature>
<dbReference type="FunFam" id="1.50.10.20:FF:000003">
    <property type="entry name" value="Terpene cyclase/mutase family member"/>
    <property type="match status" value="1"/>
</dbReference>
<evidence type="ECO:0000256" key="5">
    <source>
        <dbReference type="ARBA" id="ARBA00023098"/>
    </source>
</evidence>
<dbReference type="GO" id="GO:0000250">
    <property type="term" value="F:lanosterol synthase activity"/>
    <property type="evidence" value="ECO:0007669"/>
    <property type="project" value="UniProtKB-ARBA"/>
</dbReference>
<dbReference type="EMBL" id="MCFE01000015">
    <property type="protein sequence ID" value="ORY06602.1"/>
    <property type="molecule type" value="Genomic_DNA"/>
</dbReference>
<evidence type="ECO:0000256" key="1">
    <source>
        <dbReference type="ARBA" id="ARBA00009755"/>
    </source>
</evidence>
<evidence type="ECO:0000256" key="2">
    <source>
        <dbReference type="ARBA" id="ARBA00022516"/>
    </source>
</evidence>
<evidence type="ECO:0000256" key="8">
    <source>
        <dbReference type="SAM" id="Phobius"/>
    </source>
</evidence>
<keyword evidence="2" id="KW-0444">Lipid biosynthesis</keyword>
<keyword evidence="6 7" id="KW-0413">Isomerase</keyword>
<dbReference type="STRING" id="1314790.A0A1Y1Z8K7"/>
<protein>
    <recommendedName>
        <fullName evidence="7">Terpene cyclase/mutase family member</fullName>
        <ecNumber evidence="7">5.4.99.-</ecNumber>
    </recommendedName>
</protein>
<dbReference type="InterPro" id="IPR018333">
    <property type="entry name" value="Squalene_cyclase"/>
</dbReference>
<evidence type="ECO:0000256" key="6">
    <source>
        <dbReference type="ARBA" id="ARBA00023235"/>
    </source>
</evidence>
<evidence type="ECO:0000259" key="9">
    <source>
        <dbReference type="Pfam" id="PF13243"/>
    </source>
</evidence>
<keyword evidence="8" id="KW-0812">Transmembrane</keyword>
<evidence type="ECO:0000313" key="12">
    <source>
        <dbReference type="Proteomes" id="UP000193498"/>
    </source>
</evidence>
<comment type="similarity">
    <text evidence="1 7">Belongs to the terpene cyclase/mutase family.</text>
</comment>
<evidence type="ECO:0000313" key="11">
    <source>
        <dbReference type="EMBL" id="ORY06602.1"/>
    </source>
</evidence>
<gene>
    <name evidence="11" type="ORF">K493DRAFT_203226</name>
</gene>
<organism evidence="11 12">
    <name type="scientific">Basidiobolus meristosporus CBS 931.73</name>
    <dbReference type="NCBI Taxonomy" id="1314790"/>
    <lineage>
        <taxon>Eukaryota</taxon>
        <taxon>Fungi</taxon>
        <taxon>Fungi incertae sedis</taxon>
        <taxon>Zoopagomycota</taxon>
        <taxon>Entomophthoromycotina</taxon>
        <taxon>Basidiobolomycetes</taxon>
        <taxon>Basidiobolales</taxon>
        <taxon>Basidiobolaceae</taxon>
        <taxon>Basidiobolus</taxon>
    </lineage>
</organism>
<dbReference type="GO" id="GO:0005811">
    <property type="term" value="C:lipid droplet"/>
    <property type="evidence" value="ECO:0007669"/>
    <property type="project" value="InterPro"/>
</dbReference>
<proteinExistence type="inferred from homology"/>
<accession>A0A1Y1Z8K7</accession>
<dbReference type="OrthoDB" id="21502at2759"/>
<dbReference type="InParanoid" id="A0A1Y1Z8K7"/>
<feature type="transmembrane region" description="Helical" evidence="8">
    <location>
        <begin position="572"/>
        <end position="596"/>
    </location>
</feature>
<evidence type="ECO:0000256" key="4">
    <source>
        <dbReference type="ARBA" id="ARBA00022955"/>
    </source>
</evidence>
<name>A0A1Y1Z8K7_9FUNG</name>
<sequence length="721" mass="82784">MQFAKEPFATDLTRWRLKVDGLGAQTWVYLETEEEAEAWPQTMCDKYWIGLPLDAEESSPAKTPMDSVRQCFEFYKRLQTEDGHWAGEYGGPMFLLPGVVFSMYITGIPIPERQRQEYIRYLINRAHAEDGGWGIHIEGQSTVFGTALNYAALRILGLDSEHPTLVKARACLHKLGGAAAAPSWGKFWLAVLGAYDWEGLNPVPPELWVLPQALPVHPGKFWVHTRAVYLPMSYIYGKKLTGKETELILQLRNELYTQPYETIDWPQQRNNISEADLYSPHSRIYEVLMSAVDVYQKLPDFYLNSYLRQYALSKAYEQIVIEDENTYYLGIAPVSKPMNMICRWFTEGPDSEAFRKHASRLDEFVWLGREGMMVNGTNGSQLWDTAFCIQAIAESGLAQYPENREAIENALRFLDHCQIRRNVPNHEYCFRQISKGAWPFSTREQGYTVSDCTAEGLKAALLIQGIKGVEPRISKERLYEAVDVLLTMQNADGGFASYERIRGPSWLEWINPAEVFGKIMIEYSYPECTTSVLLGLSTFQEYYPEYRKAEIEETKKKSIEYIFKSQREDGSWFGSWGICFTYAMMFALESLAIVGYKYKNCPAVKKACEFLVSKQQPDGGWGETFKSCETGVYHQHEKSQVVNTAWALMALLSAEYPDESVLRRGVKLIMSRQQPNGEWLQESIEGVFNKNCMISYPNFKFIFTMWALGRYAIKYNNPELQ</sequence>